<dbReference type="AlphaFoldDB" id="A0A091DYW1"/>
<dbReference type="EMBL" id="KN120969">
    <property type="protein sequence ID" value="KFO37289.1"/>
    <property type="molecule type" value="Genomic_DNA"/>
</dbReference>
<proteinExistence type="predicted"/>
<sequence length="112" mass="11655">MSPGLSNGCGVAQQAHNLLYLGQVSTRPHSGTLVINPNLETNGTPIHKLDAELGLDGGNGSSDIFGVHITMAVELPAGIAYLDTSLGEVDGDALTYDCHRLEVKAPGEDTRS</sequence>
<evidence type="ECO:0000313" key="2">
    <source>
        <dbReference type="Proteomes" id="UP000028990"/>
    </source>
</evidence>
<dbReference type="Proteomes" id="UP000028990">
    <property type="component" value="Unassembled WGS sequence"/>
</dbReference>
<organism evidence="1 2">
    <name type="scientific">Fukomys damarensis</name>
    <name type="common">Damaraland mole rat</name>
    <name type="synonym">Cryptomys damarensis</name>
    <dbReference type="NCBI Taxonomy" id="885580"/>
    <lineage>
        <taxon>Eukaryota</taxon>
        <taxon>Metazoa</taxon>
        <taxon>Chordata</taxon>
        <taxon>Craniata</taxon>
        <taxon>Vertebrata</taxon>
        <taxon>Euteleostomi</taxon>
        <taxon>Mammalia</taxon>
        <taxon>Eutheria</taxon>
        <taxon>Euarchontoglires</taxon>
        <taxon>Glires</taxon>
        <taxon>Rodentia</taxon>
        <taxon>Hystricomorpha</taxon>
        <taxon>Bathyergidae</taxon>
        <taxon>Fukomys</taxon>
    </lineage>
</organism>
<name>A0A091DYW1_FUKDA</name>
<keyword evidence="2" id="KW-1185">Reference proteome</keyword>
<gene>
    <name evidence="1" type="ORF">H920_01271</name>
</gene>
<protein>
    <submittedName>
        <fullName evidence="1">Uncharacterized protein</fullName>
    </submittedName>
</protein>
<accession>A0A091DYW1</accession>
<evidence type="ECO:0000313" key="1">
    <source>
        <dbReference type="EMBL" id="KFO37289.1"/>
    </source>
</evidence>
<reference evidence="1 2" key="1">
    <citation type="submission" date="2013-11" db="EMBL/GenBank/DDBJ databases">
        <title>The Damaraland mole rat (Fukomys damarensis) genome and evolution of African mole rats.</title>
        <authorList>
            <person name="Gladyshev V.N."/>
            <person name="Fang X."/>
        </authorList>
    </citation>
    <scope>NUCLEOTIDE SEQUENCE [LARGE SCALE GENOMIC DNA]</scope>
    <source>
        <tissue evidence="1">Liver</tissue>
    </source>
</reference>